<dbReference type="GO" id="GO:0010181">
    <property type="term" value="F:FMN binding"/>
    <property type="evidence" value="ECO:0007669"/>
    <property type="project" value="InterPro"/>
</dbReference>
<proteinExistence type="predicted"/>
<evidence type="ECO:0000256" key="5">
    <source>
        <dbReference type="ARBA" id="ARBA00023002"/>
    </source>
</evidence>
<evidence type="ECO:0000313" key="8">
    <source>
        <dbReference type="EMBL" id="RVU39085.1"/>
    </source>
</evidence>
<feature type="region of interest" description="Disordered" evidence="6">
    <location>
        <begin position="462"/>
        <end position="482"/>
    </location>
</feature>
<dbReference type="InterPro" id="IPR001155">
    <property type="entry name" value="OxRdtase_FMN_N"/>
</dbReference>
<evidence type="ECO:0000256" key="1">
    <source>
        <dbReference type="ARBA" id="ARBA00001917"/>
    </source>
</evidence>
<dbReference type="InterPro" id="IPR013785">
    <property type="entry name" value="Aldolase_TIM"/>
</dbReference>
<evidence type="ECO:0000256" key="2">
    <source>
        <dbReference type="ARBA" id="ARBA00022630"/>
    </source>
</evidence>
<dbReference type="Proteomes" id="UP000287447">
    <property type="component" value="Unassembled WGS sequence"/>
</dbReference>
<dbReference type="AlphaFoldDB" id="A0A3S2WC61"/>
<dbReference type="RefSeq" id="WP_127764457.1">
    <property type="nucleotide sequence ID" value="NZ_SADE01000001.1"/>
</dbReference>
<reference evidence="9" key="1">
    <citation type="submission" date="2019-01" db="EMBL/GenBank/DDBJ databases">
        <title>Gri0909 isolated from a small marine red alga.</title>
        <authorList>
            <person name="Kim J."/>
            <person name="Jeong S.E."/>
            <person name="Jeon C.O."/>
        </authorList>
    </citation>
    <scope>NUCLEOTIDE SEQUENCE [LARGE SCALE GENOMIC DNA]</scope>
    <source>
        <strain evidence="9">Gri0909</strain>
    </source>
</reference>
<dbReference type="Gene3D" id="3.20.20.70">
    <property type="entry name" value="Aldolase class I"/>
    <property type="match status" value="1"/>
</dbReference>
<accession>A0A3S2WC61</accession>
<dbReference type="GO" id="GO:0050661">
    <property type="term" value="F:NADP binding"/>
    <property type="evidence" value="ECO:0007669"/>
    <property type="project" value="InterPro"/>
</dbReference>
<keyword evidence="2" id="KW-0285">Flavoprotein</keyword>
<comment type="caution">
    <text evidence="8">The sequence shown here is derived from an EMBL/GenBank/DDBJ whole genome shotgun (WGS) entry which is preliminary data.</text>
</comment>
<evidence type="ECO:0000313" key="9">
    <source>
        <dbReference type="Proteomes" id="UP000287447"/>
    </source>
</evidence>
<dbReference type="PANTHER" id="PTHR43303:SF4">
    <property type="entry name" value="NADPH DEHYDROGENASE C23G7.10C-RELATED"/>
    <property type="match status" value="1"/>
</dbReference>
<dbReference type="EMBL" id="SADE01000001">
    <property type="protein sequence ID" value="RVU39085.1"/>
    <property type="molecule type" value="Genomic_DNA"/>
</dbReference>
<gene>
    <name evidence="8" type="ORF">EOI86_07460</name>
</gene>
<evidence type="ECO:0000256" key="3">
    <source>
        <dbReference type="ARBA" id="ARBA00022643"/>
    </source>
</evidence>
<organism evidence="8 9">
    <name type="scientific">Hwanghaeella grinnelliae</name>
    <dbReference type="NCBI Taxonomy" id="2500179"/>
    <lineage>
        <taxon>Bacteria</taxon>
        <taxon>Pseudomonadati</taxon>
        <taxon>Pseudomonadota</taxon>
        <taxon>Alphaproteobacteria</taxon>
        <taxon>Rhodospirillales</taxon>
        <taxon>Rhodospirillaceae</taxon>
        <taxon>Hwanghaeella</taxon>
    </lineage>
</organism>
<dbReference type="SUPFAM" id="SSF51395">
    <property type="entry name" value="FMN-linked oxidoreductases"/>
    <property type="match status" value="1"/>
</dbReference>
<keyword evidence="4" id="KW-0521">NADP</keyword>
<keyword evidence="3" id="KW-0288">FMN</keyword>
<dbReference type="OrthoDB" id="9804454at2"/>
<dbReference type="InterPro" id="IPR044152">
    <property type="entry name" value="YqjM-like"/>
</dbReference>
<keyword evidence="5" id="KW-0560">Oxidoreductase</keyword>
<protein>
    <submittedName>
        <fullName evidence="8">NADH:flavin oxidoreductase</fullName>
    </submittedName>
</protein>
<dbReference type="Pfam" id="PF00724">
    <property type="entry name" value="Oxidored_FMN"/>
    <property type="match status" value="1"/>
</dbReference>
<feature type="compositionally biased region" description="Basic and acidic residues" evidence="6">
    <location>
        <begin position="462"/>
        <end position="473"/>
    </location>
</feature>
<feature type="region of interest" description="Disordered" evidence="6">
    <location>
        <begin position="1"/>
        <end position="21"/>
    </location>
</feature>
<dbReference type="PANTHER" id="PTHR43303">
    <property type="entry name" value="NADPH DEHYDROGENASE C23G7.10C-RELATED"/>
    <property type="match status" value="1"/>
</dbReference>
<dbReference type="GO" id="GO:0003959">
    <property type="term" value="F:NADPH dehydrogenase activity"/>
    <property type="evidence" value="ECO:0007669"/>
    <property type="project" value="InterPro"/>
</dbReference>
<evidence type="ECO:0000256" key="4">
    <source>
        <dbReference type="ARBA" id="ARBA00022857"/>
    </source>
</evidence>
<evidence type="ECO:0000259" key="7">
    <source>
        <dbReference type="Pfam" id="PF00724"/>
    </source>
</evidence>
<sequence length="482" mass="53695">MWKPPQKIQFQADPGPSPTEAEAAGSLLFSPIRHGCFALETRTWIPAMVPWRATNEGEVTRDVLDWYEAMAKGRPGGLVLEATGIRDVPSGPLLRIGHDRFIPGLKELSSRVREASNGETKLFIQLIDFLAIKRRPDKEKFIRRFLAVTDDLRSRIGGSEWPDDKVRDHLLEMPDEDLDAVLDERTRESLRMGYRERVTDMDLPHIADLPTVLPDLFALAAQRAKAADIDGVELHYAHAYTMASFLSAKNTREDGYGGSRENRVRLPLEVFRAVRDAVGEDYPVGCRFLADECIDGGGTVEDAAYFGTEFARAGMDFLSTSRGGKFDDAKQPGVGQAAYPYTGRSGYECMPQYISDAFGPFGRNIEPTAAVRDAVRAAGFETPVIVTGGIHGFRQAEDILQAGKADVIGSARQALADPVWFRKVRLGRGNEVRVCEYTNYCEGLDQKHKMVTCKLWDRIDLEPDTPRTPDGKRRTIAPAWEE</sequence>
<name>A0A3S2WC61_9PROT</name>
<keyword evidence="9" id="KW-1185">Reference proteome</keyword>
<evidence type="ECO:0000256" key="6">
    <source>
        <dbReference type="SAM" id="MobiDB-lite"/>
    </source>
</evidence>
<feature type="domain" description="NADH:flavin oxidoreductase/NADH oxidase N-terminal" evidence="7">
    <location>
        <begin position="217"/>
        <end position="429"/>
    </location>
</feature>
<comment type="cofactor">
    <cofactor evidence="1">
        <name>FMN</name>
        <dbReference type="ChEBI" id="CHEBI:58210"/>
    </cofactor>
</comment>